<keyword evidence="5" id="KW-1185">Reference proteome</keyword>
<dbReference type="PANTHER" id="PTHR43685:SF3">
    <property type="entry name" value="SLR2126 PROTEIN"/>
    <property type="match status" value="1"/>
</dbReference>
<dbReference type="InterPro" id="IPR029044">
    <property type="entry name" value="Nucleotide-diphossugar_trans"/>
</dbReference>
<dbReference type="Pfam" id="PF00535">
    <property type="entry name" value="Glycos_transf_2"/>
    <property type="match status" value="1"/>
</dbReference>
<protein>
    <submittedName>
        <fullName evidence="4">N-terminal domain of galactosyltransferase family protein</fullName>
    </submittedName>
</protein>
<evidence type="ECO:0000259" key="3">
    <source>
        <dbReference type="Pfam" id="PF02709"/>
    </source>
</evidence>
<dbReference type="GO" id="GO:0016757">
    <property type="term" value="F:glycosyltransferase activity"/>
    <property type="evidence" value="ECO:0007669"/>
    <property type="project" value="UniProtKB-KW"/>
</dbReference>
<organism evidence="4 5">
    <name type="scientific">Cloacibacterium normanense</name>
    <dbReference type="NCBI Taxonomy" id="237258"/>
    <lineage>
        <taxon>Bacteria</taxon>
        <taxon>Pseudomonadati</taxon>
        <taxon>Bacteroidota</taxon>
        <taxon>Flavobacteriia</taxon>
        <taxon>Flavobacteriales</taxon>
        <taxon>Weeksellaceae</taxon>
    </lineage>
</organism>
<evidence type="ECO:0000256" key="1">
    <source>
        <dbReference type="ARBA" id="ARBA00022679"/>
    </source>
</evidence>
<dbReference type="PANTHER" id="PTHR43685">
    <property type="entry name" value="GLYCOSYLTRANSFERASE"/>
    <property type="match status" value="1"/>
</dbReference>
<dbReference type="KEGG" id="cnr:EB819_05815"/>
<feature type="domain" description="Galactosyltransferase C-terminal" evidence="3">
    <location>
        <begin position="169"/>
        <end position="238"/>
    </location>
</feature>
<accession>A0A1E5UD88</accession>
<dbReference type="RefSeq" id="WP_069799126.1">
    <property type="nucleotide sequence ID" value="NZ_CP034157.1"/>
</dbReference>
<keyword evidence="4" id="KW-0328">Glycosyltransferase</keyword>
<dbReference type="STRING" id="237258.SAMN04489756_10716"/>
<sequence length="272" mass="31373">MKTALIISVYKNTADLAVVLKSVEQQSVSDFMTVISEDGNSTEMADFVKNYSGKLDLIHLTQEDLGWQKNKALNNTIRTIDADYFIFIDGDCVLHPNFIENHLKFAREDRILAGKRIKLGPNYSDQLRNAKTVSEFAKVILPEIKSIKKDGAKFYEEGIYISPKSIFSFIAYLRKMSQIKGCNFSCYKSALEKINGFNEDYVLPAIGEDIDLTWRFEGMGYHLYSLRNFAVQYHLYHKENWSDQSVNEAIMKENQRLKRYVTLNGLKKLEEN</sequence>
<name>A0A1E5UD88_9FLAO</name>
<comment type="caution">
    <text evidence="4">The sequence shown here is derived from an EMBL/GenBank/DDBJ whole genome shotgun (WGS) entry which is preliminary data.</text>
</comment>
<dbReference type="PATRIC" id="fig|237258.4.peg.213"/>
<keyword evidence="1 4" id="KW-0808">Transferase</keyword>
<gene>
    <name evidence="4" type="ORF">BHF72_0015</name>
</gene>
<dbReference type="InterPro" id="IPR050834">
    <property type="entry name" value="Glycosyltransf_2"/>
</dbReference>
<evidence type="ECO:0000259" key="2">
    <source>
        <dbReference type="Pfam" id="PF00535"/>
    </source>
</evidence>
<evidence type="ECO:0000313" key="4">
    <source>
        <dbReference type="EMBL" id="OEL10820.1"/>
    </source>
</evidence>
<proteinExistence type="predicted"/>
<dbReference type="AlphaFoldDB" id="A0A1E5UD88"/>
<dbReference type="Pfam" id="PF02709">
    <property type="entry name" value="Glyco_transf_7C"/>
    <property type="match status" value="1"/>
</dbReference>
<dbReference type="EMBL" id="MKGI01000071">
    <property type="protein sequence ID" value="OEL10820.1"/>
    <property type="molecule type" value="Genomic_DNA"/>
</dbReference>
<dbReference type="InterPro" id="IPR001173">
    <property type="entry name" value="Glyco_trans_2-like"/>
</dbReference>
<feature type="domain" description="Glycosyltransferase 2-like" evidence="2">
    <location>
        <begin position="5"/>
        <end position="167"/>
    </location>
</feature>
<dbReference type="Proteomes" id="UP000095601">
    <property type="component" value="Unassembled WGS sequence"/>
</dbReference>
<evidence type="ECO:0000313" key="5">
    <source>
        <dbReference type="Proteomes" id="UP000095601"/>
    </source>
</evidence>
<dbReference type="SUPFAM" id="SSF53448">
    <property type="entry name" value="Nucleotide-diphospho-sugar transferases"/>
    <property type="match status" value="1"/>
</dbReference>
<dbReference type="Gene3D" id="3.90.550.10">
    <property type="entry name" value="Spore Coat Polysaccharide Biosynthesis Protein SpsA, Chain A"/>
    <property type="match status" value="1"/>
</dbReference>
<dbReference type="OrthoDB" id="9801954at2"/>
<reference evidence="4 5" key="1">
    <citation type="submission" date="2016-09" db="EMBL/GenBank/DDBJ databases">
        <authorList>
            <person name="Capua I."/>
            <person name="De Benedictis P."/>
            <person name="Joannis T."/>
            <person name="Lombin L.H."/>
            <person name="Cattoli G."/>
        </authorList>
    </citation>
    <scope>NUCLEOTIDE SEQUENCE [LARGE SCALE GENOMIC DNA]</scope>
    <source>
        <strain evidence="4 5">NRS-1</strain>
    </source>
</reference>
<dbReference type="InterPro" id="IPR027791">
    <property type="entry name" value="Galactosyl_T_C"/>
</dbReference>